<dbReference type="InterPro" id="IPR000835">
    <property type="entry name" value="HTH_MarR-typ"/>
</dbReference>
<dbReference type="SUPFAM" id="SSF46785">
    <property type="entry name" value="Winged helix' DNA-binding domain"/>
    <property type="match status" value="1"/>
</dbReference>
<dbReference type="RefSeq" id="WP_089964823.1">
    <property type="nucleotide sequence ID" value="NZ_FNJM01000001.1"/>
</dbReference>
<dbReference type="InterPro" id="IPR036390">
    <property type="entry name" value="WH_DNA-bd_sf"/>
</dbReference>
<keyword evidence="3" id="KW-0804">Transcription</keyword>
<gene>
    <name evidence="5" type="ORF">H7E68_04360</name>
    <name evidence="6" type="ORF">SAMN04488529_101119</name>
</gene>
<evidence type="ECO:0000256" key="1">
    <source>
        <dbReference type="ARBA" id="ARBA00023015"/>
    </source>
</evidence>
<dbReference type="PROSITE" id="PS50995">
    <property type="entry name" value="HTH_MARR_2"/>
    <property type="match status" value="1"/>
</dbReference>
<dbReference type="GO" id="GO:0003677">
    <property type="term" value="F:DNA binding"/>
    <property type="evidence" value="ECO:0007669"/>
    <property type="project" value="UniProtKB-KW"/>
</dbReference>
<dbReference type="PROSITE" id="PS01117">
    <property type="entry name" value="HTH_MARR_1"/>
    <property type="match status" value="1"/>
</dbReference>
<dbReference type="InterPro" id="IPR036388">
    <property type="entry name" value="WH-like_DNA-bd_sf"/>
</dbReference>
<organism evidence="6 7">
    <name type="scientific">Clostridium gasigenes</name>
    <dbReference type="NCBI Taxonomy" id="94869"/>
    <lineage>
        <taxon>Bacteria</taxon>
        <taxon>Bacillati</taxon>
        <taxon>Bacillota</taxon>
        <taxon>Clostridia</taxon>
        <taxon>Eubacteriales</taxon>
        <taxon>Clostridiaceae</taxon>
        <taxon>Clostridium</taxon>
    </lineage>
</organism>
<keyword evidence="2 6" id="KW-0238">DNA-binding</keyword>
<name>A0A1H0LKF6_9CLOT</name>
<dbReference type="PANTHER" id="PTHR42756">
    <property type="entry name" value="TRANSCRIPTIONAL REGULATOR, MARR"/>
    <property type="match status" value="1"/>
</dbReference>
<dbReference type="InterPro" id="IPR023187">
    <property type="entry name" value="Tscrpt_reg_MarR-type_CS"/>
</dbReference>
<evidence type="ECO:0000259" key="4">
    <source>
        <dbReference type="PROSITE" id="PS50995"/>
    </source>
</evidence>
<evidence type="ECO:0000256" key="3">
    <source>
        <dbReference type="ARBA" id="ARBA00023163"/>
    </source>
</evidence>
<evidence type="ECO:0000313" key="8">
    <source>
        <dbReference type="Proteomes" id="UP000585258"/>
    </source>
</evidence>
<dbReference type="GO" id="GO:0003700">
    <property type="term" value="F:DNA-binding transcription factor activity"/>
    <property type="evidence" value="ECO:0007669"/>
    <property type="project" value="InterPro"/>
</dbReference>
<evidence type="ECO:0000313" key="7">
    <source>
        <dbReference type="Proteomes" id="UP000198597"/>
    </source>
</evidence>
<protein>
    <submittedName>
        <fullName evidence="6">DNA-binding transcriptional regulator, MarR family</fullName>
    </submittedName>
    <submittedName>
        <fullName evidence="5">MarR family transcriptional regulator</fullName>
    </submittedName>
</protein>
<feature type="domain" description="HTH marR-type" evidence="4">
    <location>
        <begin position="1"/>
        <end position="139"/>
    </location>
</feature>
<keyword evidence="7" id="KW-1185">Reference proteome</keyword>
<evidence type="ECO:0000256" key="2">
    <source>
        <dbReference type="ARBA" id="ARBA00023125"/>
    </source>
</evidence>
<dbReference type="AlphaFoldDB" id="A0A1H0LKF6"/>
<evidence type="ECO:0000313" key="5">
    <source>
        <dbReference type="EMBL" id="MBB6713969.1"/>
    </source>
</evidence>
<dbReference type="Proteomes" id="UP000198597">
    <property type="component" value="Unassembled WGS sequence"/>
</dbReference>
<evidence type="ECO:0000313" key="6">
    <source>
        <dbReference type="EMBL" id="SDO68699.1"/>
    </source>
</evidence>
<keyword evidence="1" id="KW-0805">Transcription regulation</keyword>
<reference evidence="6 7" key="1">
    <citation type="submission" date="2016-10" db="EMBL/GenBank/DDBJ databases">
        <authorList>
            <person name="de Groot N.N."/>
        </authorList>
    </citation>
    <scope>NUCLEOTIDE SEQUENCE [LARGE SCALE GENOMIC DNA]</scope>
    <source>
        <strain evidence="6 7">DSM 12272</strain>
    </source>
</reference>
<dbReference type="PRINTS" id="PR00598">
    <property type="entry name" value="HTHMARR"/>
</dbReference>
<dbReference type="SMART" id="SM00347">
    <property type="entry name" value="HTH_MARR"/>
    <property type="match status" value="1"/>
</dbReference>
<dbReference type="EMBL" id="JACKWY010000002">
    <property type="protein sequence ID" value="MBB6713969.1"/>
    <property type="molecule type" value="Genomic_DNA"/>
</dbReference>
<proteinExistence type="predicted"/>
<dbReference type="Pfam" id="PF12802">
    <property type="entry name" value="MarR_2"/>
    <property type="match status" value="1"/>
</dbReference>
<dbReference type="OrthoDB" id="49580at2"/>
<reference evidence="5 8" key="2">
    <citation type="submission" date="2020-08" db="EMBL/GenBank/DDBJ databases">
        <title>Clostridia isolated from Swiss meat.</title>
        <authorList>
            <person name="Wambui J."/>
            <person name="Stevens M.J.A."/>
            <person name="Stephan R."/>
        </authorList>
    </citation>
    <scope>NUCLEOTIDE SEQUENCE [LARGE SCALE GENOMIC DNA]</scope>
    <source>
        <strain evidence="5 8">CM001</strain>
    </source>
</reference>
<dbReference type="Gene3D" id="1.10.10.10">
    <property type="entry name" value="Winged helix-like DNA-binding domain superfamily/Winged helix DNA-binding domain"/>
    <property type="match status" value="1"/>
</dbReference>
<dbReference type="EMBL" id="FNJM01000001">
    <property type="protein sequence ID" value="SDO68699.1"/>
    <property type="molecule type" value="Genomic_DNA"/>
</dbReference>
<dbReference type="STRING" id="94869.SAMN04488529_101119"/>
<dbReference type="Proteomes" id="UP000585258">
    <property type="component" value="Unassembled WGS sequence"/>
</dbReference>
<accession>A0A1H0LKF6</accession>
<dbReference type="PANTHER" id="PTHR42756:SF1">
    <property type="entry name" value="TRANSCRIPTIONAL REPRESSOR OF EMRAB OPERON"/>
    <property type="match status" value="1"/>
</dbReference>
<sequence length="145" mass="16844">MQSGFECFEIAMLIKEVYSSTMNIVSKNLKDSGLTHQQIMVIKLVAHKKEITISQLCEEMSLAKGTVSGIVQRLEDADYVKKVKSENDKRNTYVVFSEKGLEFAKEFRYKINESFDEVFKNFTKEEMDEAKQGLRKLRDKIKENE</sequence>